<dbReference type="Proteomes" id="UP000235914">
    <property type="component" value="Unassembled WGS sequence"/>
</dbReference>
<sequence>MYSEEPLERQWAQVREVLLDMEEQCDDLVIDCLQGMVGELGCQVTVRRREHILTLLRELNHLYDCGIPAREMICEEDEEYCFSWIYEFDFYLGDADYLLHFVVDAALNSNGIVNKYLTLERQVYRKGLCLKASEPMVLDPDALERLKEKIVSAMACPPNTGRFLDWDDD</sequence>
<accession>A0A2N8IC35</accession>
<dbReference type="RefSeq" id="WP_022197668.1">
    <property type="nucleotide sequence ID" value="NZ_BAABSF010000010.1"/>
</dbReference>
<dbReference type="EMBL" id="PJKN01000004">
    <property type="protein sequence ID" value="PNC56024.1"/>
    <property type="molecule type" value="Genomic_DNA"/>
</dbReference>
<comment type="caution">
    <text evidence="1">The sequence shown here is derived from an EMBL/GenBank/DDBJ whole genome shotgun (WGS) entry which is preliminary data.</text>
</comment>
<reference evidence="1 2" key="1">
    <citation type="journal article" date="2017" name="BMC Genomics">
        <title>Genome sequencing of 39 Akkermansia muciniphila isolates reveals its population structure, genomic and functional diverisity, and global distribution in mammalian gut microbiotas.</title>
        <authorList>
            <person name="Guo X."/>
            <person name="Li S."/>
            <person name="Zhang J."/>
            <person name="Wu F."/>
            <person name="Li X."/>
            <person name="Wu D."/>
            <person name="Zhang M."/>
            <person name="Ou Z."/>
            <person name="Jie Z."/>
            <person name="Yan Q."/>
            <person name="Li P."/>
            <person name="Yi J."/>
            <person name="Peng Y."/>
        </authorList>
    </citation>
    <scope>NUCLEOTIDE SEQUENCE [LARGE SCALE GENOMIC DNA]</scope>
    <source>
        <strain evidence="1 2">GP43</strain>
    </source>
</reference>
<gene>
    <name evidence="1" type="ORF">CXU09_08070</name>
</gene>
<evidence type="ECO:0000313" key="2">
    <source>
        <dbReference type="Proteomes" id="UP000235914"/>
    </source>
</evidence>
<proteinExistence type="predicted"/>
<protein>
    <submittedName>
        <fullName evidence="1">Uncharacterized protein</fullName>
    </submittedName>
</protein>
<name>A0A2N8IC35_9BACT</name>
<evidence type="ECO:0000313" key="1">
    <source>
        <dbReference type="EMBL" id="PNC56024.1"/>
    </source>
</evidence>
<organism evidence="1 2">
    <name type="scientific">Akkermansia muciniphila</name>
    <dbReference type="NCBI Taxonomy" id="239935"/>
    <lineage>
        <taxon>Bacteria</taxon>
        <taxon>Pseudomonadati</taxon>
        <taxon>Verrucomicrobiota</taxon>
        <taxon>Verrucomicrobiia</taxon>
        <taxon>Verrucomicrobiales</taxon>
        <taxon>Akkermansiaceae</taxon>
        <taxon>Akkermansia</taxon>
    </lineage>
</organism>
<dbReference type="AlphaFoldDB" id="A0A2N8IC35"/>